<dbReference type="InParanoid" id="A0A1Q3D6A0"/>
<evidence type="ECO:0000259" key="2">
    <source>
        <dbReference type="Pfam" id="PF14291"/>
    </source>
</evidence>
<reference evidence="4" key="1">
    <citation type="submission" date="2016-04" db="EMBL/GenBank/DDBJ databases">
        <title>Cephalotus genome sequencing.</title>
        <authorList>
            <person name="Fukushima K."/>
            <person name="Hasebe M."/>
            <person name="Fang X."/>
        </authorList>
    </citation>
    <scope>NUCLEOTIDE SEQUENCE [LARGE SCALE GENOMIC DNA]</scope>
    <source>
        <strain evidence="4">cv. St1</strain>
    </source>
</reference>
<dbReference type="InterPro" id="IPR055298">
    <property type="entry name" value="AtLOH3-like"/>
</dbReference>
<accession>A0A1Q3D6A0</accession>
<dbReference type="InterPro" id="IPR025398">
    <property type="entry name" value="DUF4371"/>
</dbReference>
<evidence type="ECO:0000313" key="4">
    <source>
        <dbReference type="Proteomes" id="UP000187406"/>
    </source>
</evidence>
<dbReference type="EMBL" id="BDDD01004616">
    <property type="protein sequence ID" value="GAV87982.1"/>
    <property type="molecule type" value="Genomic_DNA"/>
</dbReference>
<evidence type="ECO:0000256" key="1">
    <source>
        <dbReference type="SAM" id="MobiDB-lite"/>
    </source>
</evidence>
<keyword evidence="4" id="KW-1185">Reference proteome</keyword>
<gene>
    <name evidence="3" type="ORF">CFOL_v3_31406</name>
</gene>
<dbReference type="PANTHER" id="PTHR11697:SF230">
    <property type="entry name" value="ZINC FINGER, MYM DOMAIN CONTAINING 1"/>
    <property type="match status" value="1"/>
</dbReference>
<feature type="region of interest" description="Disordered" evidence="1">
    <location>
        <begin position="252"/>
        <end position="275"/>
    </location>
</feature>
<dbReference type="STRING" id="3775.A0A1Q3D6A0"/>
<comment type="caution">
    <text evidence="3">The sequence shown here is derived from an EMBL/GenBank/DDBJ whole genome shotgun (WGS) entry which is preliminary data.</text>
</comment>
<feature type="non-terminal residue" evidence="3">
    <location>
        <position position="275"/>
    </location>
</feature>
<dbReference type="AlphaFoldDB" id="A0A1Q3D6A0"/>
<proteinExistence type="predicted"/>
<feature type="non-terminal residue" evidence="3">
    <location>
        <position position="1"/>
    </location>
</feature>
<protein>
    <submittedName>
        <fullName evidence="3">DUF4371 domain-containing protein</fullName>
    </submittedName>
</protein>
<dbReference type="PANTHER" id="PTHR11697">
    <property type="entry name" value="GENERAL TRANSCRIPTION FACTOR 2-RELATED ZINC FINGER PROTEIN"/>
    <property type="match status" value="1"/>
</dbReference>
<feature type="domain" description="DUF4371" evidence="2">
    <location>
        <begin position="1"/>
        <end position="171"/>
    </location>
</feature>
<organism evidence="3 4">
    <name type="scientific">Cephalotus follicularis</name>
    <name type="common">Albany pitcher plant</name>
    <dbReference type="NCBI Taxonomy" id="3775"/>
    <lineage>
        <taxon>Eukaryota</taxon>
        <taxon>Viridiplantae</taxon>
        <taxon>Streptophyta</taxon>
        <taxon>Embryophyta</taxon>
        <taxon>Tracheophyta</taxon>
        <taxon>Spermatophyta</taxon>
        <taxon>Magnoliopsida</taxon>
        <taxon>eudicotyledons</taxon>
        <taxon>Gunneridae</taxon>
        <taxon>Pentapetalae</taxon>
        <taxon>rosids</taxon>
        <taxon>fabids</taxon>
        <taxon>Oxalidales</taxon>
        <taxon>Cephalotaceae</taxon>
        <taxon>Cephalotus</taxon>
    </lineage>
</organism>
<name>A0A1Q3D6A0_CEPFO</name>
<evidence type="ECO:0000313" key="3">
    <source>
        <dbReference type="EMBL" id="GAV87982.1"/>
    </source>
</evidence>
<feature type="compositionally biased region" description="Polar residues" evidence="1">
    <location>
        <begin position="252"/>
        <end position="263"/>
    </location>
</feature>
<dbReference type="Proteomes" id="UP000187406">
    <property type="component" value="Unassembled WGS sequence"/>
</dbReference>
<dbReference type="Pfam" id="PF14291">
    <property type="entry name" value="DUF4371"/>
    <property type="match status" value="1"/>
</dbReference>
<dbReference type="OrthoDB" id="6621980at2759"/>
<sequence length="275" mass="30803">YRTPLSTSIDVIRLLLCQGLPFCGHDESEVSKNQGNFLEFFKFLVDHNESVLLKNAPDNLKLTSHAIQKDIVSVIASELRETIRSNIGDGLFSILIDEPQDVSVKEQMVVLRYVDKMGYVIDFFAIVHVIDTIALSLKAVIDKLFSTHELRISRIRGLGYDGANNFLSEFNVLKSLIIRENQSGFYVQFFAHQLQLTLVAVAKIDCKIVLLFKLVATLSIVVEVSCKRRDCLREKKARLAIALGNGEITSGRGLNQETSTQKVGDTRWGSHYGAL</sequence>